<feature type="domain" description="YqgF/RNase H-like" evidence="6">
    <location>
        <begin position="3"/>
        <end position="103"/>
    </location>
</feature>
<keyword evidence="2 5" id="KW-0690">Ribosome biogenesis</keyword>
<evidence type="ECO:0000313" key="7">
    <source>
        <dbReference type="EMBL" id="PVY93902.1"/>
    </source>
</evidence>
<dbReference type="CDD" id="cd16964">
    <property type="entry name" value="YqgF"/>
    <property type="match status" value="1"/>
</dbReference>
<dbReference type="SUPFAM" id="SSF53098">
    <property type="entry name" value="Ribonuclease H-like"/>
    <property type="match status" value="1"/>
</dbReference>
<dbReference type="GO" id="GO:0004518">
    <property type="term" value="F:nuclease activity"/>
    <property type="evidence" value="ECO:0007669"/>
    <property type="project" value="UniProtKB-KW"/>
</dbReference>
<evidence type="ECO:0000259" key="6">
    <source>
        <dbReference type="SMART" id="SM00732"/>
    </source>
</evidence>
<accession>A0A2U1E232</accession>
<dbReference type="HAMAP" id="MF_00651">
    <property type="entry name" value="Nuclease_YqgF"/>
    <property type="match status" value="1"/>
</dbReference>
<dbReference type="InterPro" id="IPR005227">
    <property type="entry name" value="YqgF"/>
</dbReference>
<evidence type="ECO:0000313" key="8">
    <source>
        <dbReference type="Proteomes" id="UP000245793"/>
    </source>
</evidence>
<organism evidence="7 8">
    <name type="scientific">Ezakiella coagulans</name>
    <dbReference type="NCBI Taxonomy" id="46507"/>
    <lineage>
        <taxon>Bacteria</taxon>
        <taxon>Bacillati</taxon>
        <taxon>Bacillota</taxon>
        <taxon>Tissierellia</taxon>
        <taxon>Ezakiella</taxon>
    </lineage>
</organism>
<dbReference type="Gene3D" id="3.30.420.140">
    <property type="entry name" value="YqgF/RNase H-like domain"/>
    <property type="match status" value="1"/>
</dbReference>
<dbReference type="InterPro" id="IPR006641">
    <property type="entry name" value="YqgF/RNaseH-like_dom"/>
</dbReference>
<keyword evidence="4 5" id="KW-0378">Hydrolase</keyword>
<comment type="function">
    <text evidence="5">Could be a nuclease involved in processing of the 5'-end of pre-16S rRNA.</text>
</comment>
<proteinExistence type="inferred from homology"/>
<evidence type="ECO:0000256" key="1">
    <source>
        <dbReference type="ARBA" id="ARBA00022490"/>
    </source>
</evidence>
<comment type="subcellular location">
    <subcellularLocation>
        <location evidence="5">Cytoplasm</location>
    </subcellularLocation>
</comment>
<evidence type="ECO:0000256" key="3">
    <source>
        <dbReference type="ARBA" id="ARBA00022722"/>
    </source>
</evidence>
<comment type="caution">
    <text evidence="7">The sequence shown here is derived from an EMBL/GenBank/DDBJ whole genome shotgun (WGS) entry which is preliminary data.</text>
</comment>
<protein>
    <recommendedName>
        <fullName evidence="5">Putative pre-16S rRNA nuclease</fullName>
        <ecNumber evidence="5">3.1.-.-</ecNumber>
    </recommendedName>
</protein>
<evidence type="ECO:0000256" key="4">
    <source>
        <dbReference type="ARBA" id="ARBA00022801"/>
    </source>
</evidence>
<dbReference type="GO" id="GO:0005829">
    <property type="term" value="C:cytosol"/>
    <property type="evidence" value="ECO:0007669"/>
    <property type="project" value="TreeGrafter"/>
</dbReference>
<keyword evidence="3 5" id="KW-0540">Nuclease</keyword>
<reference evidence="7 8" key="1">
    <citation type="submission" date="2018-04" db="EMBL/GenBank/DDBJ databases">
        <title>Genomic Encyclopedia of Type Strains, Phase IV (KMG-IV): sequencing the most valuable type-strain genomes for metagenomic binning, comparative biology and taxonomic classification.</title>
        <authorList>
            <person name="Goeker M."/>
        </authorList>
    </citation>
    <scope>NUCLEOTIDE SEQUENCE [LARGE SCALE GENOMIC DNA]</scope>
    <source>
        <strain evidence="7 8">DSM 20705</strain>
    </source>
</reference>
<dbReference type="PANTHER" id="PTHR33317:SF4">
    <property type="entry name" value="POLYNUCLEOTIDYL TRANSFERASE, RIBONUCLEASE H-LIKE SUPERFAMILY PROTEIN"/>
    <property type="match status" value="1"/>
</dbReference>
<keyword evidence="1 5" id="KW-0963">Cytoplasm</keyword>
<dbReference type="SMART" id="SM00732">
    <property type="entry name" value="YqgFc"/>
    <property type="match status" value="1"/>
</dbReference>
<gene>
    <name evidence="7" type="ORF">C7381_10836</name>
</gene>
<dbReference type="InterPro" id="IPR037027">
    <property type="entry name" value="YqgF/RNaseH-like_dom_sf"/>
</dbReference>
<dbReference type="GO" id="GO:0000967">
    <property type="term" value="P:rRNA 5'-end processing"/>
    <property type="evidence" value="ECO:0007669"/>
    <property type="project" value="UniProtKB-UniRule"/>
</dbReference>
<dbReference type="RefSeq" id="WP_034545564.1">
    <property type="nucleotide sequence ID" value="NZ_CAUPJO010000002.1"/>
</dbReference>
<evidence type="ECO:0000256" key="2">
    <source>
        <dbReference type="ARBA" id="ARBA00022517"/>
    </source>
</evidence>
<keyword evidence="8" id="KW-1185">Reference proteome</keyword>
<dbReference type="EC" id="3.1.-.-" evidence="5"/>
<dbReference type="PANTHER" id="PTHR33317">
    <property type="entry name" value="POLYNUCLEOTIDYL TRANSFERASE, RIBONUCLEASE H-LIKE SUPERFAMILY PROTEIN"/>
    <property type="match status" value="1"/>
</dbReference>
<comment type="similarity">
    <text evidence="5">Belongs to the YqgF HJR family.</text>
</comment>
<dbReference type="Proteomes" id="UP000245793">
    <property type="component" value="Unassembled WGS sequence"/>
</dbReference>
<sequence>MTNRILSMDIGESSVGLAVSDPTGTFAIPIGTIKRGSKKEDSDKIKKIMEERNVDTLVAGMPLDMEGNRSKQASIVMTFVKFLYKETGIKTEFVDERYTTKMANDTLKFLNVKRGKQKGAEDALAASYILEIYLKKHNS</sequence>
<dbReference type="AlphaFoldDB" id="A0A2U1E232"/>
<dbReference type="GO" id="GO:0016788">
    <property type="term" value="F:hydrolase activity, acting on ester bonds"/>
    <property type="evidence" value="ECO:0007669"/>
    <property type="project" value="UniProtKB-UniRule"/>
</dbReference>
<evidence type="ECO:0000256" key="5">
    <source>
        <dbReference type="HAMAP-Rule" id="MF_00651"/>
    </source>
</evidence>
<dbReference type="NCBIfam" id="TIGR00250">
    <property type="entry name" value="RNAse_H_YqgF"/>
    <property type="match status" value="1"/>
</dbReference>
<dbReference type="Pfam" id="PF03652">
    <property type="entry name" value="RuvX"/>
    <property type="match status" value="1"/>
</dbReference>
<name>A0A2U1E232_9FIRM</name>
<dbReference type="InterPro" id="IPR012337">
    <property type="entry name" value="RNaseH-like_sf"/>
</dbReference>
<dbReference type="EMBL" id="QEKV01000008">
    <property type="protein sequence ID" value="PVY93902.1"/>
    <property type="molecule type" value="Genomic_DNA"/>
</dbReference>